<accession>A0A3P7NPV9</accession>
<evidence type="ECO:0000256" key="2">
    <source>
        <dbReference type="ARBA" id="ARBA00022679"/>
    </source>
</evidence>
<dbReference type="PANTHER" id="PTHR11055">
    <property type="entry name" value="BIFUNCTIONAL 3'-PHOSPHOADENOSINE 5'-PHOSPHOSULFATE SYNTHASE"/>
    <property type="match status" value="1"/>
</dbReference>
<gene>
    <name evidence="5" type="ORF">DILT_LOCUS16929</name>
</gene>
<dbReference type="Proteomes" id="UP000281553">
    <property type="component" value="Unassembled WGS sequence"/>
</dbReference>
<dbReference type="Gene3D" id="3.10.400.10">
    <property type="entry name" value="Sulfate adenylyltransferase"/>
    <property type="match status" value="1"/>
</dbReference>
<sequence>MIMESGDWLVGGDLDVFDRITWNDGLDEFRLTPRELRARFKELQVEMQRLKQTVIFLHF</sequence>
<protein>
    <submittedName>
        <fullName evidence="5">Uncharacterized protein</fullName>
    </submittedName>
</protein>
<keyword evidence="3" id="KW-0547">Nucleotide-binding</keyword>
<evidence type="ECO:0000313" key="5">
    <source>
        <dbReference type="EMBL" id="VDN36047.1"/>
    </source>
</evidence>
<dbReference type="GO" id="GO:0005524">
    <property type="term" value="F:ATP binding"/>
    <property type="evidence" value="ECO:0007669"/>
    <property type="project" value="UniProtKB-KW"/>
</dbReference>
<evidence type="ECO:0000256" key="4">
    <source>
        <dbReference type="ARBA" id="ARBA00022840"/>
    </source>
</evidence>
<dbReference type="GO" id="GO:0000103">
    <property type="term" value="P:sulfate assimilation"/>
    <property type="evidence" value="ECO:0007669"/>
    <property type="project" value="TreeGrafter"/>
</dbReference>
<keyword evidence="2" id="KW-0808">Transferase</keyword>
<organism evidence="5 6">
    <name type="scientific">Dibothriocephalus latus</name>
    <name type="common">Fish tapeworm</name>
    <name type="synonym">Diphyllobothrium latum</name>
    <dbReference type="NCBI Taxonomy" id="60516"/>
    <lineage>
        <taxon>Eukaryota</taxon>
        <taxon>Metazoa</taxon>
        <taxon>Spiralia</taxon>
        <taxon>Lophotrochozoa</taxon>
        <taxon>Platyhelminthes</taxon>
        <taxon>Cestoda</taxon>
        <taxon>Eucestoda</taxon>
        <taxon>Diphyllobothriidea</taxon>
        <taxon>Diphyllobothriidae</taxon>
        <taxon>Dibothriocephalus</taxon>
    </lineage>
</organism>
<reference evidence="5 6" key="1">
    <citation type="submission" date="2018-11" db="EMBL/GenBank/DDBJ databases">
        <authorList>
            <consortium name="Pathogen Informatics"/>
        </authorList>
    </citation>
    <scope>NUCLEOTIDE SEQUENCE [LARGE SCALE GENOMIC DNA]</scope>
</reference>
<keyword evidence="6" id="KW-1185">Reference proteome</keyword>
<proteinExistence type="predicted"/>
<evidence type="ECO:0000256" key="1">
    <source>
        <dbReference type="ARBA" id="ARBA00004678"/>
    </source>
</evidence>
<comment type="pathway">
    <text evidence="1">Sulfur metabolism.</text>
</comment>
<dbReference type="PANTHER" id="PTHR11055:SF1">
    <property type="entry name" value="PAPS SYNTHETASE, ISOFORM D"/>
    <property type="match status" value="1"/>
</dbReference>
<dbReference type="GO" id="GO:0004020">
    <property type="term" value="F:adenylylsulfate kinase activity"/>
    <property type="evidence" value="ECO:0007669"/>
    <property type="project" value="TreeGrafter"/>
</dbReference>
<evidence type="ECO:0000256" key="3">
    <source>
        <dbReference type="ARBA" id="ARBA00022741"/>
    </source>
</evidence>
<name>A0A3P7NPV9_DIBLA</name>
<dbReference type="EMBL" id="UYRU01088173">
    <property type="protein sequence ID" value="VDN36047.1"/>
    <property type="molecule type" value="Genomic_DNA"/>
</dbReference>
<dbReference type="AlphaFoldDB" id="A0A3P7NPV9"/>
<keyword evidence="4" id="KW-0067">ATP-binding</keyword>
<dbReference type="GO" id="GO:0050428">
    <property type="term" value="P:3'-phosphoadenosine 5'-phosphosulfate biosynthetic process"/>
    <property type="evidence" value="ECO:0007669"/>
    <property type="project" value="TreeGrafter"/>
</dbReference>
<evidence type="ECO:0000313" key="6">
    <source>
        <dbReference type="Proteomes" id="UP000281553"/>
    </source>
</evidence>
<dbReference type="OrthoDB" id="506431at2759"/>